<evidence type="ECO:0000256" key="1">
    <source>
        <dbReference type="SAM" id="SignalP"/>
    </source>
</evidence>
<gene>
    <name evidence="2" type="ORF">JI750_00330</name>
</gene>
<reference evidence="2 3" key="1">
    <citation type="submission" date="2021-01" db="EMBL/GenBank/DDBJ databases">
        <title>Genome seq and assembly of Flavobacterium sp. GN10.</title>
        <authorList>
            <person name="Chhetri G."/>
        </authorList>
    </citation>
    <scope>NUCLEOTIDE SEQUENCE [LARGE SCALE GENOMIC DNA]</scope>
    <source>
        <strain evidence="2 3">GN10</strain>
    </source>
</reference>
<evidence type="ECO:0000313" key="3">
    <source>
        <dbReference type="Proteomes" id="UP000603728"/>
    </source>
</evidence>
<dbReference type="Proteomes" id="UP000603728">
    <property type="component" value="Unassembled WGS sequence"/>
</dbReference>
<keyword evidence="1" id="KW-0732">Signal</keyword>
<protein>
    <submittedName>
        <fullName evidence="2">SusD/RagB family nutrient-binding outer membrane lipoprotein</fullName>
    </submittedName>
</protein>
<dbReference type="SUPFAM" id="SSF48452">
    <property type="entry name" value="TPR-like"/>
    <property type="match status" value="1"/>
</dbReference>
<keyword evidence="2" id="KW-0449">Lipoprotein</keyword>
<proteinExistence type="predicted"/>
<dbReference type="EMBL" id="JAERSF010000001">
    <property type="protein sequence ID" value="MBL0735316.1"/>
    <property type="molecule type" value="Genomic_DNA"/>
</dbReference>
<evidence type="ECO:0000313" key="2">
    <source>
        <dbReference type="EMBL" id="MBL0735316.1"/>
    </source>
</evidence>
<organism evidence="2 3">
    <name type="scientific">Flavobacterium tagetis</name>
    <dbReference type="NCBI Taxonomy" id="2801336"/>
    <lineage>
        <taxon>Bacteria</taxon>
        <taxon>Pseudomonadati</taxon>
        <taxon>Bacteroidota</taxon>
        <taxon>Flavobacteriia</taxon>
        <taxon>Flavobacteriales</taxon>
        <taxon>Flavobacteriaceae</taxon>
        <taxon>Flavobacterium</taxon>
    </lineage>
</organism>
<keyword evidence="3" id="KW-1185">Reference proteome</keyword>
<sequence length="505" mass="55332">MMKKVLLLMSVVGMMVSCSQDITDMNVDPKRPTTTKAEYLFTNAEKKLVDQMVSTSVNNNVFRLFAQQWTETTYPDESQYNITNRKIPDTHFLVLYRDVLADFHDSRVMIAATATATPADEAIKQNKLALIDILEAYAYSVLVDTFGNVPYTQAIDIQKYPLPAYDDAKTIYIDLIKRLNADVAVLKTNSAAANFGAADIIYSGNAASNAKWMKFANSLIIRMAVNMSDIDPAYATTQVQAALASGALASNADNTKLTYLTTSGNQNPLYADLVTSQRFDFIPAEPFVSAMDAVVPGGDPRMPKYFTNLTSPAPVIPAGRTFVGGTYGAGNVYTTYSQITSTLNNPAFPGNIFDFAELNFLLAEAAEKSLIPGGSAQAKVYYDAGIRASMADWGVTNTAAIDAYIASPKVDYNNPLSGATYKEKIGNQAWFALYNRGYEAWTSYRRLDFPVLKAPQAAINKLIFTVPVRYTYPGVEASINKANYTKAAADIGGDLLNTKLFWDKF</sequence>
<dbReference type="Gene3D" id="1.25.40.390">
    <property type="match status" value="1"/>
</dbReference>
<comment type="caution">
    <text evidence="2">The sequence shown here is derived from an EMBL/GenBank/DDBJ whole genome shotgun (WGS) entry which is preliminary data.</text>
</comment>
<dbReference type="Pfam" id="PF12771">
    <property type="entry name" value="SusD-like_2"/>
    <property type="match status" value="1"/>
</dbReference>
<accession>A0ABS1K741</accession>
<dbReference type="InterPro" id="IPR041662">
    <property type="entry name" value="SusD-like_2"/>
</dbReference>
<dbReference type="PROSITE" id="PS51257">
    <property type="entry name" value="PROKAR_LIPOPROTEIN"/>
    <property type="match status" value="1"/>
</dbReference>
<name>A0ABS1K741_9FLAO</name>
<dbReference type="InterPro" id="IPR011990">
    <property type="entry name" value="TPR-like_helical_dom_sf"/>
</dbReference>
<feature type="chain" id="PRO_5045835757" evidence="1">
    <location>
        <begin position="20"/>
        <end position="505"/>
    </location>
</feature>
<feature type="signal peptide" evidence="1">
    <location>
        <begin position="1"/>
        <end position="19"/>
    </location>
</feature>